<accession>A0A7G7VKX9</accession>
<proteinExistence type="predicted"/>
<protein>
    <submittedName>
        <fullName evidence="1">Pyridoxamine 5'-phosphate oxidase family protein</fullName>
    </submittedName>
</protein>
<dbReference type="InterPro" id="IPR012349">
    <property type="entry name" value="Split_barrel_FMN-bd"/>
</dbReference>
<dbReference type="KEGG" id="stim:H1B31_02080"/>
<keyword evidence="2" id="KW-1185">Reference proteome</keyword>
<dbReference type="RefSeq" id="WP_185980709.1">
    <property type="nucleotide sequence ID" value="NZ_CP060204.1"/>
</dbReference>
<dbReference type="Proteomes" id="UP000515480">
    <property type="component" value="Chromosome"/>
</dbReference>
<reference evidence="1 2" key="1">
    <citation type="submission" date="2020-07" db="EMBL/GenBank/DDBJ databases">
        <title>Complete genome and description of Selenomonas timonensis sp. nov., a new bacterium isolated from a gingivitis subject.</title>
        <authorList>
            <person name="Antezack A."/>
        </authorList>
    </citation>
    <scope>NUCLEOTIDE SEQUENCE [LARGE SCALE GENOMIC DNA]</scope>
    <source>
        <strain evidence="1 2">Marseille-Q3039</strain>
    </source>
</reference>
<dbReference type="InterPro" id="IPR024747">
    <property type="entry name" value="Pyridox_Oxase-rel"/>
</dbReference>
<dbReference type="Pfam" id="PF12900">
    <property type="entry name" value="Pyridox_ox_2"/>
    <property type="match status" value="1"/>
</dbReference>
<evidence type="ECO:0000313" key="1">
    <source>
        <dbReference type="EMBL" id="QNH54772.1"/>
    </source>
</evidence>
<dbReference type="PANTHER" id="PTHR34071:SF2">
    <property type="entry name" value="FLAVIN-NUCLEOTIDE-BINDING PROTEIN"/>
    <property type="match status" value="1"/>
</dbReference>
<dbReference type="AlphaFoldDB" id="A0A7G7VKX9"/>
<dbReference type="SUPFAM" id="SSF50475">
    <property type="entry name" value="FMN-binding split barrel"/>
    <property type="match status" value="1"/>
</dbReference>
<dbReference type="Gene3D" id="2.30.110.10">
    <property type="entry name" value="Electron Transport, Fmn-binding Protein, Chain A"/>
    <property type="match status" value="1"/>
</dbReference>
<dbReference type="PANTHER" id="PTHR34071">
    <property type="entry name" value="5-NITROIMIDAZOLE ANTIBIOTICS RESISTANCE PROTEIN, NIMA-FAMILY-RELATED PROTEIN-RELATED"/>
    <property type="match status" value="1"/>
</dbReference>
<sequence length="162" mass="18692">MFHKMRRKVQQLSPEETEAVLMRGTAGVLALTGDKAFPYAVPISYVYDGEHIYFHSALEGHKIDAIQRNPNASFAVIDQDEVIPEKYTTAYRSVIVFGSIRTIEDEEEKRIAVRKLALKYAPDNTEQQHNEMIDRTWERFCMLEMSIAHMTGKEGRVLTEKR</sequence>
<evidence type="ECO:0000313" key="2">
    <source>
        <dbReference type="Proteomes" id="UP000515480"/>
    </source>
</evidence>
<dbReference type="EMBL" id="CP060204">
    <property type="protein sequence ID" value="QNH54772.1"/>
    <property type="molecule type" value="Genomic_DNA"/>
</dbReference>
<gene>
    <name evidence="1" type="ORF">H1B31_02080</name>
</gene>
<organism evidence="1 2">
    <name type="scientific">Selenomonas timonae</name>
    <dbReference type="NCBI Taxonomy" id="2754044"/>
    <lineage>
        <taxon>Bacteria</taxon>
        <taxon>Bacillati</taxon>
        <taxon>Bacillota</taxon>
        <taxon>Negativicutes</taxon>
        <taxon>Selenomonadales</taxon>
        <taxon>Selenomonadaceae</taxon>
        <taxon>Selenomonas</taxon>
    </lineage>
</organism>
<name>A0A7G7VKX9_9FIRM</name>